<dbReference type="KEGG" id="mbu:Mbur_0958"/>
<proteinExistence type="predicted"/>
<evidence type="ECO:0000313" key="4">
    <source>
        <dbReference type="Proteomes" id="UP000001979"/>
    </source>
</evidence>
<dbReference type="InterPro" id="IPR004358">
    <property type="entry name" value="Sig_transdc_His_kin-like_C"/>
</dbReference>
<dbReference type="SMART" id="SM00387">
    <property type="entry name" value="HATPase_c"/>
    <property type="match status" value="1"/>
</dbReference>
<feature type="domain" description="Histidine kinase" evidence="2">
    <location>
        <begin position="462"/>
        <end position="559"/>
    </location>
</feature>
<evidence type="ECO:0000313" key="3">
    <source>
        <dbReference type="EMBL" id="ABE51900.1"/>
    </source>
</evidence>
<evidence type="ECO:0000256" key="1">
    <source>
        <dbReference type="ARBA" id="ARBA00022553"/>
    </source>
</evidence>
<dbReference type="EMBL" id="CP000300">
    <property type="protein sequence ID" value="ABE51900.1"/>
    <property type="molecule type" value="Genomic_DNA"/>
</dbReference>
<keyword evidence="1" id="KW-0597">Phosphoprotein</keyword>
<dbReference type="PANTHER" id="PTHR43547:SF2">
    <property type="entry name" value="HYBRID SIGNAL TRANSDUCTION HISTIDINE KINASE C"/>
    <property type="match status" value="1"/>
</dbReference>
<dbReference type="HOGENOM" id="CLU_483685_0_0_2"/>
<dbReference type="OrthoDB" id="230688at2157"/>
<reference evidence="4" key="1">
    <citation type="journal article" date="2009" name="ISME J.">
        <title>The genome sequence of the psychrophilic archaeon, Methanococcoides burtonii: the role of genome evolution in cold adaptation.</title>
        <authorList>
            <person name="Allen M.A."/>
            <person name="Lauro F.M."/>
            <person name="Williams T.J."/>
            <person name="Burg D."/>
            <person name="Siddiqui K.S."/>
            <person name="De Francisci D."/>
            <person name="Chong K.W."/>
            <person name="Pilak O."/>
            <person name="Chew H.H."/>
            <person name="De Maere M.Z."/>
            <person name="Ting L."/>
            <person name="Katrib M."/>
            <person name="Ng C."/>
            <person name="Sowers K.R."/>
            <person name="Galperin M.Y."/>
            <person name="Anderson I.J."/>
            <person name="Ivanova N."/>
            <person name="Dalin E."/>
            <person name="Martinez M."/>
            <person name="Lapidus A."/>
            <person name="Hauser L."/>
            <person name="Land M."/>
            <person name="Thomas T."/>
            <person name="Cavicchioli R."/>
        </authorList>
    </citation>
    <scope>NUCLEOTIDE SEQUENCE [LARGE SCALE GENOMIC DNA]</scope>
    <source>
        <strain evidence="4">DSM 6242 / NBRC 107633 / OCM 468 / ACE-M</strain>
    </source>
</reference>
<dbReference type="STRING" id="259564.Mbur_0958"/>
<gene>
    <name evidence="3" type="ordered locus">Mbur_0958</name>
</gene>
<keyword evidence="4" id="KW-1185">Reference proteome</keyword>
<organism evidence="3 4">
    <name type="scientific">Methanococcoides burtonii (strain DSM 6242 / NBRC 107633 / OCM 468 / ACE-M)</name>
    <dbReference type="NCBI Taxonomy" id="259564"/>
    <lineage>
        <taxon>Archaea</taxon>
        <taxon>Methanobacteriati</taxon>
        <taxon>Methanobacteriota</taxon>
        <taxon>Stenosarchaea group</taxon>
        <taxon>Methanomicrobia</taxon>
        <taxon>Methanosarcinales</taxon>
        <taxon>Methanosarcinaceae</taxon>
        <taxon>Methanococcoides</taxon>
    </lineage>
</organism>
<dbReference type="GeneID" id="3997880"/>
<dbReference type="Gene3D" id="3.30.565.10">
    <property type="entry name" value="Histidine kinase-like ATPase, C-terminal domain"/>
    <property type="match status" value="1"/>
</dbReference>
<dbReference type="InterPro" id="IPR003594">
    <property type="entry name" value="HATPase_dom"/>
</dbReference>
<dbReference type="AlphaFoldDB" id="Q12XC6"/>
<evidence type="ECO:0000259" key="2">
    <source>
        <dbReference type="PROSITE" id="PS50109"/>
    </source>
</evidence>
<dbReference type="InterPro" id="IPR005467">
    <property type="entry name" value="His_kinase_dom"/>
</dbReference>
<dbReference type="GO" id="GO:0005524">
    <property type="term" value="F:ATP binding"/>
    <property type="evidence" value="ECO:0007669"/>
    <property type="project" value="UniProtKB-KW"/>
</dbReference>
<protein>
    <submittedName>
        <fullName evidence="3">ATP-binding region, ATPase-like protein</fullName>
    </submittedName>
</protein>
<name>Q12XC6_METBU</name>
<dbReference type="PANTHER" id="PTHR43547">
    <property type="entry name" value="TWO-COMPONENT HISTIDINE KINASE"/>
    <property type="match status" value="1"/>
</dbReference>
<dbReference type="PRINTS" id="PR00344">
    <property type="entry name" value="BCTRLSENSOR"/>
</dbReference>
<dbReference type="Proteomes" id="UP000001979">
    <property type="component" value="Chromosome"/>
</dbReference>
<dbReference type="InterPro" id="IPR036890">
    <property type="entry name" value="HATPase_C_sf"/>
</dbReference>
<dbReference type="PROSITE" id="PS50109">
    <property type="entry name" value="HIS_KIN"/>
    <property type="match status" value="1"/>
</dbReference>
<accession>Q12XC6</accession>
<dbReference type="RefSeq" id="WP_011499050.1">
    <property type="nucleotide sequence ID" value="NC_007955.1"/>
</dbReference>
<dbReference type="GO" id="GO:0000155">
    <property type="term" value="F:phosphorelay sensor kinase activity"/>
    <property type="evidence" value="ECO:0007669"/>
    <property type="project" value="TreeGrafter"/>
</dbReference>
<dbReference type="CDD" id="cd00075">
    <property type="entry name" value="HATPase"/>
    <property type="match status" value="1"/>
</dbReference>
<sequence length="563" mass="64395">MIDKMCLLVPEGIIRETEYIVDSNALFKNVNVISIPFTDLLEQNCDCVNCGSIQQSLESSECFYRALLIHGSECPPIIKSPECKGILHTHGMESLYELMLSVRELEEHKDEFIISSGWLEKLLLHAENDELEKERIRKYIEISYTSILYLETGFYEGSSSNIEKLSEITGKPFRTLLVDIDLIKMRLENIVHEHDCISKTESLKESNERNASSSMSIEIIKELAELNTEKDVVEKITQLYYVLFAPEKVSYISLKNGVVQSQISTNSDIDTDRNRELLETDKKYLIYDNLDGFILKINDKTEVMGIIEVQKVSYPQNITEYLNTAILISKASSLVVSNIRRYEELMESQKQQHDLTDTLKVMIKILRHDIANNLNVEINGIELYNLRKEERFLEMAQQSAYRSVETIRNIKDMEEHLFSDEQGLLPYHVHNIIESTCAHFDILSNIEGNALIMADSAFPSTIENIVRNAQIHGKADNVQIIIEDNKANCIINIKDNGVGIPEKIKTQIFDEGFKYGDSGNTGLGLYIVKKTIERYQGTIYVKDNEPKGATFVIELPSIQLYKM</sequence>
<dbReference type="SUPFAM" id="SSF55874">
    <property type="entry name" value="ATPase domain of HSP90 chaperone/DNA topoisomerase II/histidine kinase"/>
    <property type="match status" value="1"/>
</dbReference>
<dbReference type="Pfam" id="PF02518">
    <property type="entry name" value="HATPase_c"/>
    <property type="match status" value="1"/>
</dbReference>